<gene>
    <name evidence="1" type="ORF">CHARACLAT_007714</name>
</gene>
<evidence type="ECO:0000313" key="2">
    <source>
        <dbReference type="Proteomes" id="UP001352852"/>
    </source>
</evidence>
<keyword evidence="2" id="KW-1185">Reference proteome</keyword>
<sequence length="100" mass="11066">MTGWAMRALISQEAHYKEVQRSIARVKNLLTGKFLLMNSTSLLSDHTKMELFGQMQSFFCDCHPCISQKCGGSIMLRGDFSPAGTGNLSKDDMKMGTGQL</sequence>
<evidence type="ECO:0000313" key="1">
    <source>
        <dbReference type="EMBL" id="MED6283338.1"/>
    </source>
</evidence>
<comment type="caution">
    <text evidence="1">The sequence shown here is derived from an EMBL/GenBank/DDBJ whole genome shotgun (WGS) entry which is preliminary data.</text>
</comment>
<organism evidence="1 2">
    <name type="scientific">Characodon lateralis</name>
    <dbReference type="NCBI Taxonomy" id="208331"/>
    <lineage>
        <taxon>Eukaryota</taxon>
        <taxon>Metazoa</taxon>
        <taxon>Chordata</taxon>
        <taxon>Craniata</taxon>
        <taxon>Vertebrata</taxon>
        <taxon>Euteleostomi</taxon>
        <taxon>Actinopterygii</taxon>
        <taxon>Neopterygii</taxon>
        <taxon>Teleostei</taxon>
        <taxon>Neoteleostei</taxon>
        <taxon>Acanthomorphata</taxon>
        <taxon>Ovalentaria</taxon>
        <taxon>Atherinomorphae</taxon>
        <taxon>Cyprinodontiformes</taxon>
        <taxon>Goodeidae</taxon>
        <taxon>Characodon</taxon>
    </lineage>
</organism>
<protein>
    <submittedName>
        <fullName evidence="1">Uncharacterized protein</fullName>
    </submittedName>
</protein>
<dbReference type="Proteomes" id="UP001352852">
    <property type="component" value="Unassembled WGS sequence"/>
</dbReference>
<dbReference type="EMBL" id="JAHUTJ010049615">
    <property type="protein sequence ID" value="MED6283338.1"/>
    <property type="molecule type" value="Genomic_DNA"/>
</dbReference>
<name>A0ABU7E7V6_9TELE</name>
<accession>A0ABU7E7V6</accession>
<proteinExistence type="predicted"/>
<reference evidence="1 2" key="1">
    <citation type="submission" date="2021-06" db="EMBL/GenBank/DDBJ databases">
        <authorList>
            <person name="Palmer J.M."/>
        </authorList>
    </citation>
    <scope>NUCLEOTIDE SEQUENCE [LARGE SCALE GENOMIC DNA]</scope>
    <source>
        <strain evidence="1 2">CL_MEX2019</strain>
        <tissue evidence="1">Muscle</tissue>
    </source>
</reference>